<dbReference type="Proteomes" id="UP000233654">
    <property type="component" value="Unassembled WGS sequence"/>
</dbReference>
<name>A0A2N3G675_9ACTN</name>
<evidence type="ECO:0000313" key="2">
    <source>
        <dbReference type="Proteomes" id="UP000233654"/>
    </source>
</evidence>
<reference evidence="1 2" key="1">
    <citation type="journal article" date="2017" name="ISME J.">
        <title>Potential for microbial H2 and metal transformations associated with novel bacteria and archaea in deep terrestrial subsurface sediments.</title>
        <authorList>
            <person name="Hernsdorf A.W."/>
            <person name="Amano Y."/>
            <person name="Miyakawa K."/>
            <person name="Ise K."/>
            <person name="Suzuki Y."/>
            <person name="Anantharaman K."/>
            <person name="Probst A."/>
            <person name="Burstein D."/>
            <person name="Thomas B.C."/>
            <person name="Banfield J.F."/>
        </authorList>
    </citation>
    <scope>NUCLEOTIDE SEQUENCE [LARGE SCALE GENOMIC DNA]</scope>
    <source>
        <strain evidence="1">HGW-Actinobacteria-3</strain>
    </source>
</reference>
<protein>
    <submittedName>
        <fullName evidence="1">Uncharacterized protein</fullName>
    </submittedName>
</protein>
<dbReference type="EMBL" id="PHEX01000027">
    <property type="protein sequence ID" value="PKQ28217.1"/>
    <property type="molecule type" value="Genomic_DNA"/>
</dbReference>
<gene>
    <name evidence="1" type="ORF">CVT63_03990</name>
</gene>
<organism evidence="1 2">
    <name type="scientific">Candidatus Anoxymicrobium japonicum</name>
    <dbReference type="NCBI Taxonomy" id="2013648"/>
    <lineage>
        <taxon>Bacteria</taxon>
        <taxon>Bacillati</taxon>
        <taxon>Actinomycetota</taxon>
        <taxon>Candidatus Geothermincolia</taxon>
        <taxon>Candidatus Geothermincolales</taxon>
        <taxon>Candidatus Anoxymicrobiaceae</taxon>
        <taxon>Candidatus Anoxymicrobium</taxon>
    </lineage>
</organism>
<sequence length="95" mass="10830">MIMQVINLREPCYVQAPGEDIRHLPTELCRKVFGWDSACQELEIIIRDEIPNVEFYAVVAVKDEGITLAARGKLGRRHYFIPWSNVVALHGHIAT</sequence>
<accession>A0A2N3G675</accession>
<comment type="caution">
    <text evidence="1">The sequence shown here is derived from an EMBL/GenBank/DDBJ whole genome shotgun (WGS) entry which is preliminary data.</text>
</comment>
<proteinExistence type="predicted"/>
<evidence type="ECO:0000313" key="1">
    <source>
        <dbReference type="EMBL" id="PKQ28217.1"/>
    </source>
</evidence>
<dbReference type="AlphaFoldDB" id="A0A2N3G675"/>